<feature type="domain" description="AMMECR1" evidence="1">
    <location>
        <begin position="262"/>
        <end position="432"/>
    </location>
</feature>
<dbReference type="InterPro" id="IPR002733">
    <property type="entry name" value="AMMECR1_domain"/>
</dbReference>
<dbReference type="GO" id="GO:0008687">
    <property type="term" value="F:3,4-dihydroxyphenylacetate 2,3-dioxygenase activity"/>
    <property type="evidence" value="ECO:0007669"/>
    <property type="project" value="UniProtKB-EC"/>
</dbReference>
<keyword evidence="2" id="KW-0560">Oxidoreductase</keyword>
<dbReference type="NCBIfam" id="TIGR00296">
    <property type="entry name" value="TIGR00296 family protein"/>
    <property type="match status" value="1"/>
</dbReference>
<dbReference type="PANTHER" id="PTHR13016:SF0">
    <property type="entry name" value="AMME SYNDROME CANDIDATE GENE 1 PROTEIN"/>
    <property type="match status" value="1"/>
</dbReference>
<dbReference type="EMBL" id="CACRUA010000020">
    <property type="protein sequence ID" value="VYU18537.1"/>
    <property type="molecule type" value="Genomic_DNA"/>
</dbReference>
<dbReference type="InterPro" id="IPR023473">
    <property type="entry name" value="AMMECR1"/>
</dbReference>
<dbReference type="SUPFAM" id="SSF53213">
    <property type="entry name" value="LigB-like"/>
    <property type="match status" value="1"/>
</dbReference>
<accession>A0A6N3CYC5</accession>
<dbReference type="InterPro" id="IPR027485">
    <property type="entry name" value="AMMECR1_N"/>
</dbReference>
<reference evidence="2" key="1">
    <citation type="submission" date="2019-11" db="EMBL/GenBank/DDBJ databases">
        <authorList>
            <person name="Feng L."/>
        </authorList>
    </citation>
    <scope>NUCLEOTIDE SEQUENCE</scope>
    <source>
        <strain evidence="2">CsymbiosumLFYP84</strain>
    </source>
</reference>
<protein>
    <submittedName>
        <fullName evidence="2">3,4-dihydroxyphenylacetate 2,3-dioxygenase</fullName>
        <ecNumber evidence="2">1.13.11.15</ecNumber>
    </submittedName>
</protein>
<dbReference type="RefSeq" id="WP_021642567.1">
    <property type="nucleotide sequence ID" value="NZ_CACRUA010000020.1"/>
</dbReference>
<dbReference type="Gene3D" id="3.40.830.10">
    <property type="entry name" value="LigB-like"/>
    <property type="match status" value="1"/>
</dbReference>
<dbReference type="Pfam" id="PF02900">
    <property type="entry name" value="LigB"/>
    <property type="match status" value="1"/>
</dbReference>
<dbReference type="PANTHER" id="PTHR13016">
    <property type="entry name" value="AMMECR1 HOMOLOG"/>
    <property type="match status" value="1"/>
</dbReference>
<sequence>MAVAGAFIVPHPPLILPEIGRGEERKIQKTIDSYREIAKEAALMEPETVIILSPHSVMYQDYFHISPGTRAKGDFGLYGYPELQIGGVYDTEFVSELCGLAEDWGIAAGTEGGRGRELDHATMIPLYFLRRELADFKLVRIGLSGQSFNEHFRLGQCIAEAADRLDRRIAVIASGDLSHCLMDSGPYEYTKEGPEYDKRVTEVMAGGNLQKLIGFSEEFCKNAGECGHRAFCIMAGCLDGKVLRSRLLSYEGPFGVGYAVASFRDAYVALARESLAYYLDTGREMPVPEHLPDVMINRQAGVFVSLKKDGELRGCIGTIQGTCKNIAGEIIRNAVSSGIYDPRFPQVEKGELGQIICTVDVLGEPETVHSDEELDVKKYGVIVSHGRRRGLLLPNLEGIDTVEQQISIALRKAGIDEDEAYETERFEVVRHY</sequence>
<evidence type="ECO:0000313" key="2">
    <source>
        <dbReference type="EMBL" id="VYU18537.1"/>
    </source>
</evidence>
<name>A0A6N3CYC5_CLOSY</name>
<keyword evidence="2" id="KW-0223">Dioxygenase</keyword>
<dbReference type="GO" id="GO:0008198">
    <property type="term" value="F:ferrous iron binding"/>
    <property type="evidence" value="ECO:0007669"/>
    <property type="project" value="InterPro"/>
</dbReference>
<gene>
    <name evidence="2" type="primary">hpcB</name>
    <name evidence="2" type="ORF">CSLFYP84_01527</name>
</gene>
<organism evidence="2">
    <name type="scientific">Clostridium symbiosum</name>
    <name type="common">Bacteroides symbiosus</name>
    <dbReference type="NCBI Taxonomy" id="1512"/>
    <lineage>
        <taxon>Bacteria</taxon>
        <taxon>Bacillati</taxon>
        <taxon>Bacillota</taxon>
        <taxon>Clostridia</taxon>
        <taxon>Lachnospirales</taxon>
        <taxon>Lachnospiraceae</taxon>
        <taxon>Otoolea</taxon>
    </lineage>
</organism>
<dbReference type="SUPFAM" id="SSF143447">
    <property type="entry name" value="AMMECR1-like"/>
    <property type="match status" value="1"/>
</dbReference>
<proteinExistence type="predicted"/>
<evidence type="ECO:0000259" key="1">
    <source>
        <dbReference type="PROSITE" id="PS51112"/>
    </source>
</evidence>
<dbReference type="PROSITE" id="PS51112">
    <property type="entry name" value="AMMECR1"/>
    <property type="match status" value="1"/>
</dbReference>
<dbReference type="InterPro" id="IPR027623">
    <property type="entry name" value="AmmeMemoSam_A"/>
</dbReference>
<dbReference type="Gene3D" id="3.30.700.20">
    <property type="entry name" value="Hypothetical protein ph0010, domain 1"/>
    <property type="match status" value="1"/>
</dbReference>
<dbReference type="InterPro" id="IPR004183">
    <property type="entry name" value="Xdiol_dOase_suB"/>
</dbReference>
<dbReference type="EC" id="1.13.11.15" evidence="2"/>
<dbReference type="Pfam" id="PF01871">
    <property type="entry name" value="AMMECR1"/>
    <property type="match status" value="1"/>
</dbReference>
<dbReference type="AlphaFoldDB" id="A0A6N3CYC5"/>
<dbReference type="CDD" id="cd07951">
    <property type="entry name" value="ED_3B_N_AMMECR1"/>
    <property type="match status" value="1"/>
</dbReference>
<dbReference type="NCBIfam" id="TIGR04335">
    <property type="entry name" value="AmmeMemoSam_A"/>
    <property type="match status" value="1"/>
</dbReference>
<dbReference type="InterPro" id="IPR036071">
    <property type="entry name" value="AMMECR1_dom_sf"/>
</dbReference>
<dbReference type="NCBIfam" id="TIGR04336">
    <property type="entry name" value="AmmeMemoSam_B"/>
    <property type="match status" value="1"/>
</dbReference>